<reference evidence="2 3" key="1">
    <citation type="submission" date="2016-12" db="EMBL/GenBank/DDBJ databases">
        <authorList>
            <person name="Song W.-J."/>
            <person name="Kurnit D.M."/>
        </authorList>
    </citation>
    <scope>NUCLEOTIDE SEQUENCE [LARGE SCALE GENOMIC DNA]</scope>
    <source>
        <strain evidence="2 3">STM7296</strain>
    </source>
</reference>
<keyword evidence="1" id="KW-0812">Transmembrane</keyword>
<name>A0A1N7SB74_9BURK</name>
<evidence type="ECO:0000313" key="2">
    <source>
        <dbReference type="EMBL" id="SIT44605.1"/>
    </source>
</evidence>
<dbReference type="Gene3D" id="2.120.10.30">
    <property type="entry name" value="TolB, C-terminal domain"/>
    <property type="match status" value="1"/>
</dbReference>
<dbReference type="Proteomes" id="UP000187012">
    <property type="component" value="Unassembled WGS sequence"/>
</dbReference>
<evidence type="ECO:0008006" key="4">
    <source>
        <dbReference type="Google" id="ProtNLM"/>
    </source>
</evidence>
<dbReference type="STRING" id="1247936.BN2475_480034"/>
<protein>
    <recommendedName>
        <fullName evidence="4">NHL repeat containing protein</fullName>
    </recommendedName>
</protein>
<organism evidence="2 3">
    <name type="scientific">Paraburkholderia ribeironis</name>
    <dbReference type="NCBI Taxonomy" id="1247936"/>
    <lineage>
        <taxon>Bacteria</taxon>
        <taxon>Pseudomonadati</taxon>
        <taxon>Pseudomonadota</taxon>
        <taxon>Betaproteobacteria</taxon>
        <taxon>Burkholderiales</taxon>
        <taxon>Burkholderiaceae</taxon>
        <taxon>Paraburkholderia</taxon>
    </lineage>
</organism>
<evidence type="ECO:0000313" key="3">
    <source>
        <dbReference type="Proteomes" id="UP000187012"/>
    </source>
</evidence>
<keyword evidence="1" id="KW-1133">Transmembrane helix</keyword>
<keyword evidence="3" id="KW-1185">Reference proteome</keyword>
<accession>A0A1N7SB74</accession>
<keyword evidence="1" id="KW-0472">Membrane</keyword>
<dbReference type="SUPFAM" id="SSF63829">
    <property type="entry name" value="Calcium-dependent phosphotriesterase"/>
    <property type="match status" value="1"/>
</dbReference>
<dbReference type="RefSeq" id="WP_245841463.1">
    <property type="nucleotide sequence ID" value="NZ_CYGX02000048.1"/>
</dbReference>
<proteinExistence type="predicted"/>
<feature type="transmembrane region" description="Helical" evidence="1">
    <location>
        <begin position="31"/>
        <end position="51"/>
    </location>
</feature>
<evidence type="ECO:0000256" key="1">
    <source>
        <dbReference type="SAM" id="Phobius"/>
    </source>
</evidence>
<dbReference type="InterPro" id="IPR011042">
    <property type="entry name" value="6-blade_b-propeller_TolB-like"/>
</dbReference>
<dbReference type="AlphaFoldDB" id="A0A1N7SB74"/>
<sequence length="391" mass="40684">MNLVIPGLTPTISRQPHQRVTHGKGRRLKRLLFAMLYGTGLALCATGAAVAGELTPLLPPAFVTSPTVPTNGDVNPYGVAFVPDGFPRFGTIAPGDLLVSNFNNAKNLQGTGTTVVKIVPNDNPVTFFQGGPGLGLSTALGVLRGGFVVVGSVPTTDGSFGTIKPGSLLVLNRTGGLVAQWTPAMAKIDGPWDLTIFDQGGQAKIFVSNVLNGTVVRLDVSIDDDGVHLNRSTQIASGYPFRGDQAALVVGPTGLAYDPQLDILYVASTVDNAIFAVSGAGSSQHDGGKGVVIYADNAHLHGPIAMTLGPNGHLFVSNGDAINADPNQPSTIVEFTPQGRFVAQFSVDPTPASAFGLAFANPSQQFVRFAAVDDATNTITVWKLPFENNGQ</sequence>
<gene>
    <name evidence="2" type="ORF">BN2475_480034</name>
</gene>
<dbReference type="EMBL" id="CYGX02000048">
    <property type="protein sequence ID" value="SIT44605.1"/>
    <property type="molecule type" value="Genomic_DNA"/>
</dbReference>